<feature type="non-terminal residue" evidence="1">
    <location>
        <position position="52"/>
    </location>
</feature>
<organism evidence="1">
    <name type="scientific">marine metagenome</name>
    <dbReference type="NCBI Taxonomy" id="408172"/>
    <lineage>
        <taxon>unclassified sequences</taxon>
        <taxon>metagenomes</taxon>
        <taxon>ecological metagenomes</taxon>
    </lineage>
</organism>
<reference evidence="1" key="1">
    <citation type="submission" date="2018-05" db="EMBL/GenBank/DDBJ databases">
        <authorList>
            <person name="Lanie J.A."/>
            <person name="Ng W.-L."/>
            <person name="Kazmierczak K.M."/>
            <person name="Andrzejewski T.M."/>
            <person name="Davidsen T.M."/>
            <person name="Wayne K.J."/>
            <person name="Tettelin H."/>
            <person name="Glass J.I."/>
            <person name="Rusch D."/>
            <person name="Podicherti R."/>
            <person name="Tsui H.-C.T."/>
            <person name="Winkler M.E."/>
        </authorList>
    </citation>
    <scope>NUCLEOTIDE SEQUENCE</scope>
</reference>
<evidence type="ECO:0000313" key="1">
    <source>
        <dbReference type="EMBL" id="SVC06875.1"/>
    </source>
</evidence>
<protein>
    <submittedName>
        <fullName evidence="1">Uncharacterized protein</fullName>
    </submittedName>
</protein>
<accession>A0A382J5N3</accession>
<dbReference type="AlphaFoldDB" id="A0A382J5N3"/>
<dbReference type="EMBL" id="UINC01071734">
    <property type="protein sequence ID" value="SVC06875.1"/>
    <property type="molecule type" value="Genomic_DNA"/>
</dbReference>
<name>A0A382J5N3_9ZZZZ</name>
<gene>
    <name evidence="1" type="ORF">METZ01_LOCUS259729</name>
</gene>
<sequence>MTIEIWDPHFHIWDVSENTQSGHDSSQLFAPQDDPVYTLSRYEEDMKVEGFE</sequence>
<proteinExistence type="predicted"/>